<dbReference type="InterPro" id="IPR058163">
    <property type="entry name" value="LysR-type_TF_proteobact-type"/>
</dbReference>
<dbReference type="RefSeq" id="WP_175424814.1">
    <property type="nucleotide sequence ID" value="NZ_CP040017.1"/>
</dbReference>
<gene>
    <name evidence="6" type="ORF">FHS02_005167</name>
</gene>
<dbReference type="InterPro" id="IPR005119">
    <property type="entry name" value="LysR_subst-bd"/>
</dbReference>
<evidence type="ECO:0000256" key="4">
    <source>
        <dbReference type="ARBA" id="ARBA00023163"/>
    </source>
</evidence>
<dbReference type="FunFam" id="1.10.10.10:FF:000001">
    <property type="entry name" value="LysR family transcriptional regulator"/>
    <property type="match status" value="1"/>
</dbReference>
<dbReference type="Pfam" id="PF00126">
    <property type="entry name" value="HTH_1"/>
    <property type="match status" value="1"/>
</dbReference>
<dbReference type="GO" id="GO:0006351">
    <property type="term" value="P:DNA-templated transcription"/>
    <property type="evidence" value="ECO:0007669"/>
    <property type="project" value="TreeGrafter"/>
</dbReference>
<dbReference type="Gene3D" id="3.40.190.290">
    <property type="match status" value="1"/>
</dbReference>
<protein>
    <submittedName>
        <fullName evidence="6">DNA-binding transcriptional LysR family regulator</fullName>
    </submittedName>
</protein>
<accession>A0A7W5EFN8</accession>
<sequence>MALPGHIDLNDLVVFTAVVDTGGFSKAALRLGVAPAKVSLEVARLEARLGTALFTRTTRRVVPTEAGRALHEECAPLLLQLRAAVDDVHASSSALTGSLRVTAPTDFGASFVAPALARFAALHPALAIELQTGDRIADLVGEGIDVAIRMGWLRDSSLRAVKLGDFGQYAVASPRYLAQAGAPRTPEELVPLDWIALTRLPAPLKWTFAGPDGANRTVQLRARIRTDSAGALRALVLDGAGISILDEYSVRRDLADGTLVRLLPGWTLPSGGTYAVFPPGRHVSRKVRAFVEYYRAWLAGSGAG</sequence>
<dbReference type="InterPro" id="IPR036388">
    <property type="entry name" value="WH-like_DNA-bd_sf"/>
</dbReference>
<dbReference type="InterPro" id="IPR000847">
    <property type="entry name" value="LysR_HTH_N"/>
</dbReference>
<dbReference type="SUPFAM" id="SSF46785">
    <property type="entry name" value="Winged helix' DNA-binding domain"/>
    <property type="match status" value="1"/>
</dbReference>
<keyword evidence="3 6" id="KW-0238">DNA-binding</keyword>
<comment type="caution">
    <text evidence="6">The sequence shown here is derived from an EMBL/GenBank/DDBJ whole genome shotgun (WGS) entry which is preliminary data.</text>
</comment>
<dbReference type="PANTHER" id="PTHR30537:SF66">
    <property type="entry name" value="IRON-REGULATED VIRULENCE REGULATORY PROTEIN IRGB"/>
    <property type="match status" value="1"/>
</dbReference>
<dbReference type="Proteomes" id="UP000584325">
    <property type="component" value="Unassembled WGS sequence"/>
</dbReference>
<dbReference type="GO" id="GO:0003700">
    <property type="term" value="F:DNA-binding transcription factor activity"/>
    <property type="evidence" value="ECO:0007669"/>
    <property type="project" value="InterPro"/>
</dbReference>
<dbReference type="InterPro" id="IPR036390">
    <property type="entry name" value="WH_DNA-bd_sf"/>
</dbReference>
<evidence type="ECO:0000256" key="3">
    <source>
        <dbReference type="ARBA" id="ARBA00023125"/>
    </source>
</evidence>
<evidence type="ECO:0000256" key="1">
    <source>
        <dbReference type="ARBA" id="ARBA00009437"/>
    </source>
</evidence>
<reference evidence="6 7" key="1">
    <citation type="submission" date="2020-08" db="EMBL/GenBank/DDBJ databases">
        <title>Genomic Encyclopedia of Type Strains, Phase III (KMG-III): the genomes of soil and plant-associated and newly described type strains.</title>
        <authorList>
            <person name="Whitman W."/>
        </authorList>
    </citation>
    <scope>NUCLEOTIDE SEQUENCE [LARGE SCALE GENOMIC DNA]</scope>
    <source>
        <strain evidence="6 7">CECT 7753</strain>
    </source>
</reference>
<organism evidence="6 7">
    <name type="scientific">Pseudoduganella umbonata</name>
    <dbReference type="NCBI Taxonomy" id="864828"/>
    <lineage>
        <taxon>Bacteria</taxon>
        <taxon>Pseudomonadati</taxon>
        <taxon>Pseudomonadota</taxon>
        <taxon>Betaproteobacteria</taxon>
        <taxon>Burkholderiales</taxon>
        <taxon>Oxalobacteraceae</taxon>
        <taxon>Telluria group</taxon>
        <taxon>Pseudoduganella</taxon>
    </lineage>
</organism>
<proteinExistence type="inferred from homology"/>
<dbReference type="GO" id="GO:0043565">
    <property type="term" value="F:sequence-specific DNA binding"/>
    <property type="evidence" value="ECO:0007669"/>
    <property type="project" value="TreeGrafter"/>
</dbReference>
<keyword evidence="4" id="KW-0804">Transcription</keyword>
<dbReference type="Pfam" id="PF03466">
    <property type="entry name" value="LysR_substrate"/>
    <property type="match status" value="1"/>
</dbReference>
<dbReference type="SUPFAM" id="SSF53850">
    <property type="entry name" value="Periplasmic binding protein-like II"/>
    <property type="match status" value="1"/>
</dbReference>
<evidence type="ECO:0000313" key="7">
    <source>
        <dbReference type="Proteomes" id="UP000584325"/>
    </source>
</evidence>
<evidence type="ECO:0000259" key="5">
    <source>
        <dbReference type="PROSITE" id="PS50931"/>
    </source>
</evidence>
<dbReference type="EMBL" id="JACHXS010000012">
    <property type="protein sequence ID" value="MBB3224303.1"/>
    <property type="molecule type" value="Genomic_DNA"/>
</dbReference>
<evidence type="ECO:0000313" key="6">
    <source>
        <dbReference type="EMBL" id="MBB3224303.1"/>
    </source>
</evidence>
<dbReference type="CDD" id="cd08422">
    <property type="entry name" value="PBP2_CrgA_like"/>
    <property type="match status" value="1"/>
</dbReference>
<feature type="domain" description="HTH lysR-type" evidence="5">
    <location>
        <begin position="7"/>
        <end position="64"/>
    </location>
</feature>
<dbReference type="PROSITE" id="PS50931">
    <property type="entry name" value="HTH_LYSR"/>
    <property type="match status" value="1"/>
</dbReference>
<dbReference type="PANTHER" id="PTHR30537">
    <property type="entry name" value="HTH-TYPE TRANSCRIPTIONAL REGULATOR"/>
    <property type="match status" value="1"/>
</dbReference>
<keyword evidence="2" id="KW-0805">Transcription regulation</keyword>
<evidence type="ECO:0000256" key="2">
    <source>
        <dbReference type="ARBA" id="ARBA00023015"/>
    </source>
</evidence>
<dbReference type="Gene3D" id="1.10.10.10">
    <property type="entry name" value="Winged helix-like DNA-binding domain superfamily/Winged helix DNA-binding domain"/>
    <property type="match status" value="1"/>
</dbReference>
<dbReference type="AlphaFoldDB" id="A0A7W5EFN8"/>
<name>A0A7W5EFN8_9BURK</name>
<comment type="similarity">
    <text evidence="1">Belongs to the LysR transcriptional regulatory family.</text>
</comment>